<gene>
    <name evidence="1" type="ORF">FOZ63_018474</name>
</gene>
<proteinExistence type="predicted"/>
<sequence>MKFDSRTIELYVDTGSRQTYIVYGGWYESVYGSGSCEHLVSGCYFCPPDDPCDLKGLLTQRIRTISYGDKDVVKFVNRRVTLEYGEQKIRNLQIGLVVNATMKKNNQPHAVLGVSFNPRVQNAVQEPSFLEHLLRFNNPTASIYVSKFSLGLTGRLVLGRAPEHVRGTRFFPIQEAPWAATMSAMVASAALVK</sequence>
<protein>
    <recommendedName>
        <fullName evidence="3">Peptidase A1 domain-containing protein</fullName>
    </recommendedName>
</protein>
<dbReference type="Proteomes" id="UP000553632">
    <property type="component" value="Unassembled WGS sequence"/>
</dbReference>
<dbReference type="SUPFAM" id="SSF50630">
    <property type="entry name" value="Acid proteases"/>
    <property type="match status" value="1"/>
</dbReference>
<evidence type="ECO:0008006" key="3">
    <source>
        <dbReference type="Google" id="ProtNLM"/>
    </source>
</evidence>
<comment type="caution">
    <text evidence="1">The sequence shown here is derived from an EMBL/GenBank/DDBJ whole genome shotgun (WGS) entry which is preliminary data.</text>
</comment>
<evidence type="ECO:0000313" key="1">
    <source>
        <dbReference type="EMBL" id="KAF4706755.1"/>
    </source>
</evidence>
<feature type="non-terminal residue" evidence="1">
    <location>
        <position position="193"/>
    </location>
</feature>
<dbReference type="EMBL" id="JABANO010033483">
    <property type="protein sequence ID" value="KAF4706755.1"/>
    <property type="molecule type" value="Genomic_DNA"/>
</dbReference>
<name>A0A7J6QEG7_PEROL</name>
<keyword evidence="2" id="KW-1185">Reference proteome</keyword>
<dbReference type="Gene3D" id="2.40.70.10">
    <property type="entry name" value="Acid Proteases"/>
    <property type="match status" value="1"/>
</dbReference>
<evidence type="ECO:0000313" key="2">
    <source>
        <dbReference type="Proteomes" id="UP000553632"/>
    </source>
</evidence>
<accession>A0A7J6QEG7</accession>
<organism evidence="1 2">
    <name type="scientific">Perkinsus olseni</name>
    <name type="common">Perkinsus atlanticus</name>
    <dbReference type="NCBI Taxonomy" id="32597"/>
    <lineage>
        <taxon>Eukaryota</taxon>
        <taxon>Sar</taxon>
        <taxon>Alveolata</taxon>
        <taxon>Perkinsozoa</taxon>
        <taxon>Perkinsea</taxon>
        <taxon>Perkinsida</taxon>
        <taxon>Perkinsidae</taxon>
        <taxon>Perkinsus</taxon>
    </lineage>
</organism>
<dbReference type="InterPro" id="IPR021109">
    <property type="entry name" value="Peptidase_aspartic_dom_sf"/>
</dbReference>
<reference evidence="1 2" key="1">
    <citation type="submission" date="2020-04" db="EMBL/GenBank/DDBJ databases">
        <title>Perkinsus olseni comparative genomics.</title>
        <authorList>
            <person name="Bogema D.R."/>
        </authorList>
    </citation>
    <scope>NUCLEOTIDE SEQUENCE [LARGE SCALE GENOMIC DNA]</scope>
    <source>
        <strain evidence="1 2">ATCC PRA-207</strain>
    </source>
</reference>
<dbReference type="AlphaFoldDB" id="A0A7J6QEG7"/>